<protein>
    <submittedName>
        <fullName evidence="1">Uncharacterized protein (TIGR01319 family)</fullName>
    </submittedName>
</protein>
<accession>A0A4R3HV44</accession>
<proteinExistence type="predicted"/>
<organism evidence="1 2">
    <name type="scientific">Reinekea marinisedimentorum</name>
    <dbReference type="NCBI Taxonomy" id="230495"/>
    <lineage>
        <taxon>Bacteria</taxon>
        <taxon>Pseudomonadati</taxon>
        <taxon>Pseudomonadota</taxon>
        <taxon>Gammaproteobacteria</taxon>
        <taxon>Oceanospirillales</taxon>
        <taxon>Saccharospirillaceae</taxon>
        <taxon>Reinekea</taxon>
    </lineage>
</organism>
<gene>
    <name evidence="1" type="ORF">BCF53_12124</name>
</gene>
<dbReference type="OrthoDB" id="9769453at2"/>
<dbReference type="InterPro" id="IPR006230">
    <property type="entry name" value="MutL"/>
</dbReference>
<dbReference type="EMBL" id="SLZR01000021">
    <property type="protein sequence ID" value="TCS37106.1"/>
    <property type="molecule type" value="Genomic_DNA"/>
</dbReference>
<name>A0A4R3HV44_9GAMM</name>
<keyword evidence="2" id="KW-1185">Reference proteome</keyword>
<evidence type="ECO:0000313" key="1">
    <source>
        <dbReference type="EMBL" id="TCS37106.1"/>
    </source>
</evidence>
<dbReference type="AlphaFoldDB" id="A0A4R3HV44"/>
<dbReference type="Proteomes" id="UP000295793">
    <property type="component" value="Unassembled WGS sequence"/>
</dbReference>
<dbReference type="Pfam" id="PF13941">
    <property type="entry name" value="MutL"/>
    <property type="match status" value="1"/>
</dbReference>
<sequence>MSQNVDKQPEQAGNKLFIDVGSTYFKVSTPTSIEQHFRDFNKTILDDLMHKCGSTVDQFAKEDIYICSSANGGLSTLLIGITNSFSIKYATNIAFNSGINIIDTVLLQNIEEYSIPSDLIDVVIIVGGTDSHGNIFNDSLYNYVQQLNYSNIVYVGTQQDAARVQENIPGLVVLPNIIDDRLHIVEEHLKEYLTNLYQQDIEGKEDIKHLYEKTANQIFSTPYIVNKALPLIDASFTVANPFILLDIGGATTDVHYSKDLVDENIVTENEYDRLVFKKLGVYKSRQSLIFAAKNNEFVYELLMHLKVTENIFNEHDEKATKILMQLAIFLVLCKMSHYRKAYITLKLLSINSIVFTGGITKVLSVAEVEDIIAFFYKKILTSDHKPTAILDTNYDIWTLGAKEKNLCR</sequence>
<reference evidence="1 2" key="1">
    <citation type="submission" date="2019-03" db="EMBL/GenBank/DDBJ databases">
        <title>Genomic Encyclopedia of Archaeal and Bacterial Type Strains, Phase II (KMG-II): from individual species to whole genera.</title>
        <authorList>
            <person name="Goeker M."/>
        </authorList>
    </citation>
    <scope>NUCLEOTIDE SEQUENCE [LARGE SCALE GENOMIC DNA]</scope>
    <source>
        <strain evidence="1 2">DSM 15388</strain>
    </source>
</reference>
<comment type="caution">
    <text evidence="1">The sequence shown here is derived from an EMBL/GenBank/DDBJ whole genome shotgun (WGS) entry which is preliminary data.</text>
</comment>
<dbReference type="RefSeq" id="WP_132703535.1">
    <property type="nucleotide sequence ID" value="NZ_SLZR01000021.1"/>
</dbReference>
<evidence type="ECO:0000313" key="2">
    <source>
        <dbReference type="Proteomes" id="UP000295793"/>
    </source>
</evidence>